<keyword evidence="1" id="KW-0732">Signal</keyword>
<evidence type="ECO:0000313" key="5">
    <source>
        <dbReference type="Proteomes" id="UP000051494"/>
    </source>
</evidence>
<reference evidence="4" key="3">
    <citation type="submission" date="2021-06" db="EMBL/GenBank/DDBJ databases">
        <title>Genomic Description and Analysis of Intracellular Bacteria, Candidatus Berkiella cookevillensis and Candidatus Berkiella aquae.</title>
        <authorList>
            <person name="Kidane D.T."/>
            <person name="Mehari Y.T."/>
            <person name="Rice F.C."/>
            <person name="Arivett B.A."/>
            <person name="Farone A.L."/>
            <person name="Berk S.G."/>
            <person name="Farone M.B."/>
        </authorList>
    </citation>
    <scope>NUCLEOTIDE SEQUENCE</scope>
    <source>
        <strain evidence="4">CC99</strain>
    </source>
</reference>
<reference evidence="3" key="1">
    <citation type="submission" date="2015-09" db="EMBL/GenBank/DDBJ databases">
        <title>Draft Genome Sequences of Two Novel Amoeba-resistant Intranuclear Bacteria, Candidatus Berkiella cookevillensis and Candidatus Berkiella aquae.</title>
        <authorList>
            <person name="Mehari Y.T."/>
            <person name="Arivett B.A."/>
            <person name="Farone A.L."/>
            <person name="Gunderson J.H."/>
            <person name="Farone M.B."/>
        </authorList>
    </citation>
    <scope>NUCLEOTIDE SEQUENCE [LARGE SCALE GENOMIC DNA]</scope>
    <source>
        <strain evidence="3">CC99</strain>
    </source>
</reference>
<dbReference type="PANTHER" id="PTHR43640:SF1">
    <property type="entry name" value="THIOREDOXIN-DEPENDENT PEROXIREDOXIN"/>
    <property type="match status" value="1"/>
</dbReference>
<evidence type="ECO:0000313" key="4">
    <source>
        <dbReference type="EMBL" id="MCS5707358.1"/>
    </source>
</evidence>
<dbReference type="GO" id="GO:0016209">
    <property type="term" value="F:antioxidant activity"/>
    <property type="evidence" value="ECO:0007669"/>
    <property type="project" value="InterPro"/>
</dbReference>
<gene>
    <name evidence="4" type="ORF">CC99x_000425</name>
    <name evidence="3" type="ORF">CC99x_02449</name>
</gene>
<comment type="caution">
    <text evidence="3">The sequence shown here is derived from an EMBL/GenBank/DDBJ whole genome shotgun (WGS) entry which is preliminary data.</text>
</comment>
<proteinExistence type="predicted"/>
<name>A0A0Q9Y974_9GAMM</name>
<dbReference type="Proteomes" id="UP000051494">
    <property type="component" value="Unassembled WGS sequence"/>
</dbReference>
<feature type="domain" description="Thioredoxin" evidence="2">
    <location>
        <begin position="30"/>
        <end position="189"/>
    </location>
</feature>
<dbReference type="Gene3D" id="3.40.30.10">
    <property type="entry name" value="Glutaredoxin"/>
    <property type="match status" value="1"/>
</dbReference>
<dbReference type="SUPFAM" id="SSF52833">
    <property type="entry name" value="Thioredoxin-like"/>
    <property type="match status" value="1"/>
</dbReference>
<accession>A0A0Q9Y974</accession>
<feature type="signal peptide" evidence="1">
    <location>
        <begin position="1"/>
        <end position="28"/>
    </location>
</feature>
<dbReference type="GO" id="GO:0016491">
    <property type="term" value="F:oxidoreductase activity"/>
    <property type="evidence" value="ECO:0007669"/>
    <property type="project" value="InterPro"/>
</dbReference>
<dbReference type="InterPro" id="IPR036249">
    <property type="entry name" value="Thioredoxin-like_sf"/>
</dbReference>
<dbReference type="AlphaFoldDB" id="A0A0Q9Y974"/>
<dbReference type="Pfam" id="PF00578">
    <property type="entry name" value="AhpC-TSA"/>
    <property type="match status" value="1"/>
</dbReference>
<dbReference type="PATRIC" id="fig|1590042.3.peg.2508"/>
<organism evidence="3">
    <name type="scientific">Candidatus Berkiella cookevillensis</name>
    <dbReference type="NCBI Taxonomy" id="437022"/>
    <lineage>
        <taxon>Bacteria</taxon>
        <taxon>Pseudomonadati</taxon>
        <taxon>Pseudomonadota</taxon>
        <taxon>Gammaproteobacteria</taxon>
        <taxon>Candidatus Berkiellales</taxon>
        <taxon>Candidatus Berkiellaceae</taxon>
        <taxon>Candidatus Berkiella</taxon>
    </lineage>
</organism>
<dbReference type="RefSeq" id="WP_057625536.1">
    <property type="nucleotide sequence ID" value="NZ_LKHV02000001.1"/>
</dbReference>
<dbReference type="EMBL" id="LKHV02000001">
    <property type="protein sequence ID" value="MCS5707358.1"/>
    <property type="molecule type" value="Genomic_DNA"/>
</dbReference>
<evidence type="ECO:0000256" key="1">
    <source>
        <dbReference type="SAM" id="SignalP"/>
    </source>
</evidence>
<dbReference type="InterPro" id="IPR047262">
    <property type="entry name" value="PRX-like1"/>
</dbReference>
<dbReference type="EMBL" id="LKHV01000019">
    <property type="protein sequence ID" value="KRG17301.1"/>
    <property type="molecule type" value="Genomic_DNA"/>
</dbReference>
<reference evidence="4" key="2">
    <citation type="journal article" date="2016" name="Genome Announc.">
        <title>Draft Genome Sequences of Two Novel Amoeba-Resistant Intranuclear Bacteria, 'Candidatus Berkiella cookevillensis' and 'Candidatus Berkiella aquae'.</title>
        <authorList>
            <person name="Mehari Y.T."/>
            <person name="Arivett B.A."/>
            <person name="Farone A.L."/>
            <person name="Gunderson J.H."/>
            <person name="Farone M.B."/>
        </authorList>
    </citation>
    <scope>NUCLEOTIDE SEQUENCE</scope>
    <source>
        <strain evidence="4">CC99</strain>
    </source>
</reference>
<dbReference type="InterPro" id="IPR000866">
    <property type="entry name" value="AhpC/TSA"/>
</dbReference>
<evidence type="ECO:0000259" key="2">
    <source>
        <dbReference type="PROSITE" id="PS51352"/>
    </source>
</evidence>
<dbReference type="STRING" id="437022.CC99x_02449"/>
<feature type="chain" id="PRO_5043129587" evidence="1">
    <location>
        <begin position="29"/>
        <end position="211"/>
    </location>
</feature>
<protein>
    <submittedName>
        <fullName evidence="4">Redoxin domain-containing protein</fullName>
    </submittedName>
    <submittedName>
        <fullName evidence="3">Thiol-disulfide oxidoreductase</fullName>
    </submittedName>
</protein>
<sequence>MIKHKLKAIFVALTTIAAFSLFQPIVQAAVQVGAQAPEFSGTTADGKTVKLSDYKGKVVVLEWNNPFCPFVRKHYDAGNMQALQKEYTAKDIIWLSINSSAKGKQGYLEGTALDEQLKKDANAATAYIVDAEGTIGRLYEAKTTPQMFVISKEGTVMYNGAIDSISSADISDIAKADPYVKNAIDATIKGQSIKISTSAPYGCSVKYSDAH</sequence>
<keyword evidence="5" id="KW-1185">Reference proteome</keyword>
<evidence type="ECO:0000313" key="3">
    <source>
        <dbReference type="EMBL" id="KRG17301.1"/>
    </source>
</evidence>
<dbReference type="PANTHER" id="PTHR43640">
    <property type="entry name" value="OS07G0260300 PROTEIN"/>
    <property type="match status" value="1"/>
</dbReference>
<dbReference type="PROSITE" id="PS51352">
    <property type="entry name" value="THIOREDOXIN_2"/>
    <property type="match status" value="1"/>
</dbReference>
<dbReference type="InterPro" id="IPR013766">
    <property type="entry name" value="Thioredoxin_domain"/>
</dbReference>
<dbReference type="OrthoDB" id="9781543at2"/>